<proteinExistence type="predicted"/>
<accession>A0ACB8WQM7</accession>
<gene>
    <name evidence="1" type="ORF">L3Q82_024854</name>
</gene>
<feature type="non-terminal residue" evidence="1">
    <location>
        <position position="2800"/>
    </location>
</feature>
<keyword evidence="2" id="KW-1185">Reference proteome</keyword>
<evidence type="ECO:0000313" key="2">
    <source>
        <dbReference type="Proteomes" id="UP000831701"/>
    </source>
</evidence>
<name>A0ACB8WQM7_9TELE</name>
<protein>
    <submittedName>
        <fullName evidence="1">Uncharacterized protein</fullName>
    </submittedName>
</protein>
<dbReference type="Proteomes" id="UP000831701">
    <property type="component" value="Chromosome 7"/>
</dbReference>
<dbReference type="EMBL" id="CM041537">
    <property type="protein sequence ID" value="KAI3370065.1"/>
    <property type="molecule type" value="Genomic_DNA"/>
</dbReference>
<reference evidence="1" key="1">
    <citation type="submission" date="2022-04" db="EMBL/GenBank/DDBJ databases">
        <title>Jade perch genome.</title>
        <authorList>
            <person name="Chao B."/>
        </authorList>
    </citation>
    <scope>NUCLEOTIDE SEQUENCE</scope>
    <source>
        <strain evidence="1">CB-2022</strain>
    </source>
</reference>
<organism evidence="1 2">
    <name type="scientific">Scortum barcoo</name>
    <name type="common">barcoo grunter</name>
    <dbReference type="NCBI Taxonomy" id="214431"/>
    <lineage>
        <taxon>Eukaryota</taxon>
        <taxon>Metazoa</taxon>
        <taxon>Chordata</taxon>
        <taxon>Craniata</taxon>
        <taxon>Vertebrata</taxon>
        <taxon>Euteleostomi</taxon>
        <taxon>Actinopterygii</taxon>
        <taxon>Neopterygii</taxon>
        <taxon>Teleostei</taxon>
        <taxon>Neoteleostei</taxon>
        <taxon>Acanthomorphata</taxon>
        <taxon>Eupercaria</taxon>
        <taxon>Centrarchiformes</taxon>
        <taxon>Terapontoidei</taxon>
        <taxon>Terapontidae</taxon>
        <taxon>Scortum</taxon>
    </lineage>
</organism>
<evidence type="ECO:0000313" key="1">
    <source>
        <dbReference type="EMBL" id="KAI3370065.1"/>
    </source>
</evidence>
<sequence length="2800" mass="302645">MESADDSRKDPPLGSTFSSAPNLDSDINANARRPVYENGTDHNVNIQNAALRGASDPSAYPSTDYQGLIRQRFIRRSLWVSDSEEQAADIPVCVNSSPVLTIDLRTIVDRNRTRVLHGARLGLQETSSSEIQVGLKDSATESVEGEEKGDRSNTEPKAEVAPSDVTGKAGSDENEEEPGMKAVSTSPGGRFLKFDIELGRGSFKTVYKGLDTDTWVEVAWCELQERKLSKAERQRFKEEAEMLKALQHPNIVRFYDFWESPVKGKKCIVLVTELMTSGTLKTYLKRFKVMKPKVLRSWCRQILKGLHFLHTRTPPIIHRDLKCDNIFITGPTGSVKIGDLGLATLKRASFAKSVIGTPEFMAPEMYEEHYDEAVDVYAFGMCMLEMATSEYPYSECQNAAQIYRKVTSGVKPASYSKVSDPEIKEIIGECICHRWEERYSIKDLLNHAFFAEDTGVRVELNEEDDGKKSSIALKLWVEDPKKLKGKYKDTGAIEFTFDLVSEVAEVVAQEMVDSGFFLDCDVKIVGKSIRDRVALIKWRRERTVSSEKREATVKKTQQNLLQVPGPGAPQAATLASTDYEDQEVEQQTLTCTVPATTTATSDSGLSSTMQLDDLNNQQNGPYQSLPDPFTTTQMVYSPPAQADPQLQQGPYQQPTAQASHENYTQASTQLHQGAYQQTTGQLHPGAYQQPAAQLHQGPYQSQTTVSAPATPAPIVHQSRQTAQSFPAAAPTLQPQPPAQSSQEQCHLQPAAVLPQLLSADQPTSHLSPPDISTSFPQSVASAPPPLLPLQISTQFPSPYPVAQTVGINPPPFPPGPLPCAYSSSGPPMSSSHFSPSPRHPSLPLTPHAAFPPVPTLGSPQTPLSTPQHMPNMALPIPLLAMTMSPAVPQQQLPPPTSQTNLGSFHATHPLPLSQVQPTPYPAPHPEQELAGQPVQVQTIAPQGNLGDINLLAPIAPVLPSVQTSLWGTGECTDVESTAAGLDLTAAPAAPASITVLATPQVSTQTPAQTPGLVPAQNQPSVPVSAQAAPMPQTSTSTLVQAPTSVPLPVLAAMPSLASALVQAPDPTFEPPKSLSTSSDTSCAIGKPILSVPGLTSAPIPVTLPPPVQSAAPAPVATSVPAPVLQPAGIQTAVSVSECANLATTQQNLEPTSASSTLQQEPCAEDVLQDKPVSLPSYTYDSLNSDVASGKETSDGYDSLASGGKGDGKPRKHHRKSARTRSRQEKTSKPKLSMLNVCNTGDKMVECQLETHNHKMVTFKFDLDGDAPEEIATYMVENGFILPLEKEIFIDQLKDIVDKAEDMLNEDMEGERASTLSCSPQQGQISEGLVGESQQPGAPQPVYQQNVLHTGKRWFIICPVEETPTSSQETPSDGTTTQSPSSATTQPADSGTARPSASREEGSSSTMSGGSGGFTYDVYGFCSPPIMSNTDPLLLATLSPPVSAPPTLQSVSSAEPAGSLVQPSVHQAQPARAQTLPPSSPHTSFPVDESQGSPLGSISPIHAAQQLPEMTCPVSMADEVPCCPLVMPLSLDVSGLQSGSPLTPLPLQEPCSAKEPLSVSFASAARSERPQQPVVLHQPFSSVGGTKVPSLPQSPAPSQHGAGPGESDGEGRLGRGGFVDSTIKTLDEKLRNLLYQEYAPMYPSGSAAETPGSGTEYIQSPPGPDSAAGGSGNSTPGPMGEGRYRAGEQLIISVPPEVANRRDVKQRSWSSAASPAHPAGYSADHVQAEVMAASTTIGRFSVISTEDDITQRIRCSRYSAPPDFYLDTPPSIAKRGSLPRTLTSPSVPVDVTVHARFLSSDSGAESSPAKLASATPSQHTRSERRGSDLMKRAVAFLRRSGRSSSVQSSDSPIRHGGVHGSAYASSDNDSEMEDSDMKRELQRLREKHLREISELQAHQRGEVELLYRRLGKAPPSGLGLSHSIPHAGRRKRSSKHRLKPGKLLSPLVQQFRNVTTKTSDSSRSSATTGTGEPTVSLNGSPAKASFPTHSRARSCTSHLPSSTSEPVQTQQPCSLKGSLSSDNIYAGLHGDGTDTLAPPGQGSTLKRLCLGKERGSRSGAGAGAFNQSQQPPTSTTPPPHQPVIGLAQAQANNSNNKTGTYADTSMSANENNLPEDLQRLMDDWAQEVLIVTHRPRTNSLSISGQQLWNQVVPRTHGQQRSASNIIHRLVLQLEVSVQCGKTSCPGYTLVGAIMERAVVQITLFGLLLALVTTLPNKDDWDIYSFHINSTVTSRYATTVITSRVANRMDESKEIEFHVRIPKNAFISKFKMLIDGQEYDGVVKAKEQAQQQYAEAVSRGQSAGLVSSVGRTLEEFKTSVTVAPHKKVTFELTYEELLKRKLGKYELQIHARPMQPVKDFKVDVYIHEKAGINFMEVKGGLSTKALANAITKTLADKQAWVYFYPTEDQQKTCDSCGDQGMNGDLVIVYDVNRDTSLGDITTSSGYFVHHFAPSNLPRIPKNVVFVIDQSGSMHGRKMQQTRIALVHILNDLAEDDYFGLITFDSSIFHWKRELVQANKENVESAKIFAGNIQDRGATDINGAVLEGARMLNAHPREGSASILILLTDGDPTTERAIAGKFPLYCLGFGFDVKFEFLEKMSLQNNGAARRIYEDSDADLQLKGFYEEVATPLLTDVIMIYMGATNLTQTNFSQYYNGSEIVVAGQITDNNIETFTPQVVAISSNRKVVFSDTNDTVEFTGTMSASNIQRVWAYLTVKQLLEKELQLSGHEKENVKKEALELSLKYSFVTPLTSMVVTKPQGENTDVLHKPKEDGTTQPRRLPLSYGQRRRNMPKLFGLRATF</sequence>
<comment type="caution">
    <text evidence="1">The sequence shown here is derived from an EMBL/GenBank/DDBJ whole genome shotgun (WGS) entry which is preliminary data.</text>
</comment>